<evidence type="ECO:0000256" key="1">
    <source>
        <dbReference type="SAM" id="MobiDB-lite"/>
    </source>
</evidence>
<dbReference type="Pfam" id="PF14223">
    <property type="entry name" value="Retrotran_gag_2"/>
    <property type="match status" value="1"/>
</dbReference>
<evidence type="ECO:0000313" key="2">
    <source>
        <dbReference type="EMBL" id="KAH1091257.1"/>
    </source>
</evidence>
<protein>
    <submittedName>
        <fullName evidence="2">Uncharacterized protein</fullName>
    </submittedName>
</protein>
<dbReference type="AlphaFoldDB" id="A0A9D3VQH2"/>
<dbReference type="PANTHER" id="PTHR47592:SF27">
    <property type="entry name" value="OS08G0421700 PROTEIN"/>
    <property type="match status" value="1"/>
</dbReference>
<proteinExistence type="predicted"/>
<evidence type="ECO:0000313" key="3">
    <source>
        <dbReference type="Proteomes" id="UP000828251"/>
    </source>
</evidence>
<dbReference type="Proteomes" id="UP000828251">
    <property type="component" value="Unassembled WGS sequence"/>
</dbReference>
<dbReference type="EMBL" id="JAIQCV010000006">
    <property type="protein sequence ID" value="KAH1091257.1"/>
    <property type="molecule type" value="Genomic_DNA"/>
</dbReference>
<sequence length="193" mass="22242">MLFYLTMLNLAKFLKDDPPTVKEGEVDEVTAFTAVKAWKHSDFLCRNYILNGLSDELQLIIHEILAEGMIISESFQVVAIIEKLPPAWNDFKNYLKHKRKEMSVEDIIVKLRIEEDNRELKKDFKKGKQPQNGSKLGPKGGASKKQKFQEKCFSYNKMGYKSSDCRIPKKVRANEDNTMEEISKEVSDMDLCA</sequence>
<name>A0A9D3VQH2_9ROSI</name>
<comment type="caution">
    <text evidence="2">The sequence shown here is derived from an EMBL/GenBank/DDBJ whole genome shotgun (WGS) entry which is preliminary data.</text>
</comment>
<keyword evidence="3" id="KW-1185">Reference proteome</keyword>
<organism evidence="2 3">
    <name type="scientific">Gossypium stocksii</name>
    <dbReference type="NCBI Taxonomy" id="47602"/>
    <lineage>
        <taxon>Eukaryota</taxon>
        <taxon>Viridiplantae</taxon>
        <taxon>Streptophyta</taxon>
        <taxon>Embryophyta</taxon>
        <taxon>Tracheophyta</taxon>
        <taxon>Spermatophyta</taxon>
        <taxon>Magnoliopsida</taxon>
        <taxon>eudicotyledons</taxon>
        <taxon>Gunneridae</taxon>
        <taxon>Pentapetalae</taxon>
        <taxon>rosids</taxon>
        <taxon>malvids</taxon>
        <taxon>Malvales</taxon>
        <taxon>Malvaceae</taxon>
        <taxon>Malvoideae</taxon>
        <taxon>Gossypium</taxon>
    </lineage>
</organism>
<dbReference type="OrthoDB" id="1740512at2759"/>
<feature type="region of interest" description="Disordered" evidence="1">
    <location>
        <begin position="121"/>
        <end position="146"/>
    </location>
</feature>
<reference evidence="2 3" key="1">
    <citation type="journal article" date="2021" name="Plant Biotechnol. J.">
        <title>Multi-omics assisted identification of the key and species-specific regulatory components of drought-tolerant mechanisms in Gossypium stocksii.</title>
        <authorList>
            <person name="Yu D."/>
            <person name="Ke L."/>
            <person name="Zhang D."/>
            <person name="Wu Y."/>
            <person name="Sun Y."/>
            <person name="Mei J."/>
            <person name="Sun J."/>
            <person name="Sun Y."/>
        </authorList>
    </citation>
    <scope>NUCLEOTIDE SEQUENCE [LARGE SCALE GENOMIC DNA]</scope>
    <source>
        <strain evidence="3">cv. E1</strain>
        <tissue evidence="2">Leaf</tissue>
    </source>
</reference>
<gene>
    <name evidence="2" type="ORF">J1N35_018514</name>
</gene>
<dbReference type="PANTHER" id="PTHR47592">
    <property type="entry name" value="PBF68 PROTEIN"/>
    <property type="match status" value="1"/>
</dbReference>
<accession>A0A9D3VQH2</accession>